<protein>
    <submittedName>
        <fullName evidence="1">Uncharacterized protein</fullName>
    </submittedName>
</protein>
<dbReference type="EMBL" id="ABVQ01000036">
    <property type="protein sequence ID" value="EEC57397.1"/>
    <property type="molecule type" value="Genomic_DNA"/>
</dbReference>
<sequence>MQGKSRMKKQTVIQMTDLTMIYLPMTKQERLTARLKAAPTMRI</sequence>
<reference evidence="1 2" key="2">
    <citation type="submission" date="2008-11" db="EMBL/GenBank/DDBJ databases">
        <authorList>
            <person name="Fulton L."/>
            <person name="Clifton S."/>
            <person name="Fulton B."/>
            <person name="Xu J."/>
            <person name="Minx P."/>
            <person name="Pepin K.H."/>
            <person name="Johnson M."/>
            <person name="Bhonagiri V."/>
            <person name="Nash W.E."/>
            <person name="Mardis E.R."/>
            <person name="Wilson R.K."/>
        </authorList>
    </citation>
    <scope>NUCLEOTIDE SEQUENCE [LARGE SCALE GENOMIC DNA]</scope>
    <source>
        <strain evidence="1 2">ATCC 43243</strain>
    </source>
</reference>
<keyword evidence="2" id="KW-1185">Reference proteome</keyword>
<accession>B7AS51</accession>
<dbReference type="HOGENOM" id="CLU_3229781_0_0_9"/>
<comment type="caution">
    <text evidence="1">The sequence shown here is derived from an EMBL/GenBank/DDBJ whole genome shotgun (WGS) entry which is preliminary data.</text>
</comment>
<reference evidence="1 2" key="1">
    <citation type="submission" date="2008-11" db="EMBL/GenBank/DDBJ databases">
        <title>Draft genome sequence of Bacteroides pectinophilus (ATCC 43243).</title>
        <authorList>
            <person name="Sudarsanam P."/>
            <person name="Ley R."/>
            <person name="Guruge J."/>
            <person name="Turnbaugh P.J."/>
            <person name="Mahowald M."/>
            <person name="Liep D."/>
            <person name="Gordon J."/>
        </authorList>
    </citation>
    <scope>NUCLEOTIDE SEQUENCE [LARGE SCALE GENOMIC DNA]</scope>
    <source>
        <strain evidence="1 2">ATCC 43243</strain>
    </source>
</reference>
<gene>
    <name evidence="1" type="ORF">BACPEC_01906</name>
</gene>
<dbReference type="STRING" id="483218.BACPEC_01906"/>
<dbReference type="Proteomes" id="UP000003136">
    <property type="component" value="Unassembled WGS sequence"/>
</dbReference>
<dbReference type="AlphaFoldDB" id="B7AS51"/>
<evidence type="ECO:0000313" key="2">
    <source>
        <dbReference type="Proteomes" id="UP000003136"/>
    </source>
</evidence>
<evidence type="ECO:0000313" key="1">
    <source>
        <dbReference type="EMBL" id="EEC57397.1"/>
    </source>
</evidence>
<organism evidence="1 2">
    <name type="scientific">[Bacteroides] pectinophilus ATCC 43243</name>
    <dbReference type="NCBI Taxonomy" id="483218"/>
    <lineage>
        <taxon>Bacteria</taxon>
        <taxon>Bacillati</taxon>
        <taxon>Bacillota</taxon>
        <taxon>Clostridia</taxon>
        <taxon>Eubacteriales</taxon>
    </lineage>
</organism>
<name>B7AS51_9FIRM</name>
<proteinExistence type="predicted"/>